<keyword evidence="1" id="KW-0863">Zinc-finger</keyword>
<feature type="domain" description="C3H1-type" evidence="3">
    <location>
        <begin position="242"/>
        <end position="270"/>
    </location>
</feature>
<evidence type="ECO:0000313" key="5">
    <source>
        <dbReference type="Proteomes" id="UP000054279"/>
    </source>
</evidence>
<dbReference type="GO" id="GO:0008270">
    <property type="term" value="F:zinc ion binding"/>
    <property type="evidence" value="ECO:0007669"/>
    <property type="project" value="UniProtKB-KW"/>
</dbReference>
<dbReference type="PROSITE" id="PS50103">
    <property type="entry name" value="ZF_C3H1"/>
    <property type="match status" value="1"/>
</dbReference>
<evidence type="ECO:0000313" key="4">
    <source>
        <dbReference type="EMBL" id="KIJ22666.1"/>
    </source>
</evidence>
<protein>
    <recommendedName>
        <fullName evidence="3">C3H1-type domain-containing protein</fullName>
    </recommendedName>
</protein>
<evidence type="ECO:0000259" key="3">
    <source>
        <dbReference type="PROSITE" id="PS50103"/>
    </source>
</evidence>
<organism evidence="4 5">
    <name type="scientific">Sphaerobolus stellatus (strain SS14)</name>
    <dbReference type="NCBI Taxonomy" id="990650"/>
    <lineage>
        <taxon>Eukaryota</taxon>
        <taxon>Fungi</taxon>
        <taxon>Dikarya</taxon>
        <taxon>Basidiomycota</taxon>
        <taxon>Agaricomycotina</taxon>
        <taxon>Agaricomycetes</taxon>
        <taxon>Phallomycetidae</taxon>
        <taxon>Geastrales</taxon>
        <taxon>Sphaerobolaceae</taxon>
        <taxon>Sphaerobolus</taxon>
    </lineage>
</organism>
<dbReference type="HOGENOM" id="CLU_041692_2_0_1"/>
<evidence type="ECO:0000256" key="1">
    <source>
        <dbReference type="PROSITE-ProRule" id="PRU00723"/>
    </source>
</evidence>
<keyword evidence="1" id="KW-0862">Zinc</keyword>
<feature type="region of interest" description="Disordered" evidence="2">
    <location>
        <begin position="1"/>
        <end position="32"/>
    </location>
</feature>
<accession>A0A0C9UAW7</accession>
<feature type="region of interest" description="Disordered" evidence="2">
    <location>
        <begin position="217"/>
        <end position="250"/>
    </location>
</feature>
<dbReference type="AlphaFoldDB" id="A0A0C9UAW7"/>
<evidence type="ECO:0000256" key="2">
    <source>
        <dbReference type="SAM" id="MobiDB-lite"/>
    </source>
</evidence>
<proteinExistence type="predicted"/>
<feature type="zinc finger region" description="C3H1-type" evidence="1">
    <location>
        <begin position="242"/>
        <end position="270"/>
    </location>
</feature>
<keyword evidence="5" id="KW-1185">Reference proteome</keyword>
<keyword evidence="1" id="KW-0479">Metal-binding</keyword>
<gene>
    <name evidence="4" type="ORF">M422DRAFT_196906</name>
</gene>
<dbReference type="EMBL" id="KN838022">
    <property type="protein sequence ID" value="KIJ22666.1"/>
    <property type="molecule type" value="Genomic_DNA"/>
</dbReference>
<reference evidence="4 5" key="1">
    <citation type="submission" date="2014-06" db="EMBL/GenBank/DDBJ databases">
        <title>Evolutionary Origins and Diversification of the Mycorrhizal Mutualists.</title>
        <authorList>
            <consortium name="DOE Joint Genome Institute"/>
            <consortium name="Mycorrhizal Genomics Consortium"/>
            <person name="Kohler A."/>
            <person name="Kuo A."/>
            <person name="Nagy L.G."/>
            <person name="Floudas D."/>
            <person name="Copeland A."/>
            <person name="Barry K.W."/>
            <person name="Cichocki N."/>
            <person name="Veneault-Fourrey C."/>
            <person name="LaButti K."/>
            <person name="Lindquist E.A."/>
            <person name="Lipzen A."/>
            <person name="Lundell T."/>
            <person name="Morin E."/>
            <person name="Murat C."/>
            <person name="Riley R."/>
            <person name="Ohm R."/>
            <person name="Sun H."/>
            <person name="Tunlid A."/>
            <person name="Henrissat B."/>
            <person name="Grigoriev I.V."/>
            <person name="Hibbett D.S."/>
            <person name="Martin F."/>
        </authorList>
    </citation>
    <scope>NUCLEOTIDE SEQUENCE [LARGE SCALE GENOMIC DNA]</scope>
    <source>
        <strain evidence="4 5">SS14</strain>
    </source>
</reference>
<name>A0A0C9UAW7_SPHS4</name>
<dbReference type="InterPro" id="IPR000571">
    <property type="entry name" value="Znf_CCCH"/>
</dbReference>
<dbReference type="OrthoDB" id="2355984at2759"/>
<dbReference type="Proteomes" id="UP000054279">
    <property type="component" value="Unassembled WGS sequence"/>
</dbReference>
<feature type="compositionally biased region" description="Polar residues" evidence="2">
    <location>
        <begin position="217"/>
        <end position="244"/>
    </location>
</feature>
<sequence length="291" mass="33248">MDTQRQKRKGRDEDEEDEASEGGLTSDLDTSKLPWEIQDTFLPKRLPEELQKTNDTLRLFARDYKKTKVSLLTNPGRPEFPESEWDNIIRGRPIDLDKVLSSLVVVGTDTKHVERLSSLVELRFGNATPVKRVSTHGEWEMAWSRACAAMEFVFAHRKSEFRTYTEHIQRKFYATHVSYHDRVLLYDRAVPERVSHRSDLSLADTAMFDDLAVMHTSPTGSGMSDRSHQAQSTVGSNRNRQNKSPEACRRFNSGQCPNTATICKYRHICAVCRQSGHTAGDSKCSKKVKRE</sequence>